<protein>
    <submittedName>
        <fullName evidence="1">Uncharacterized protein</fullName>
    </submittedName>
</protein>
<sequence length="30" mass="3288">MVIVCSGETKNAFKNEALIVKSGIIKAIFY</sequence>
<evidence type="ECO:0000313" key="3">
    <source>
        <dbReference type="EMBL" id="TXN16137.1"/>
    </source>
</evidence>
<reference evidence="2 5" key="2">
    <citation type="submission" date="2018-12" db="EMBL/GenBank/DDBJ databases">
        <title>Genomic insights into the evolutionary origins and pathogenicity of five Vibrio parahaemolyticus strains isolated from the shrimp with acute hepatopancreatic necrosis disease (AHPND).</title>
        <authorList>
            <person name="Yang Q."/>
            <person name="Dong X."/>
            <person name="Xie G."/>
            <person name="Fu S."/>
            <person name="Zou P."/>
            <person name="Sun J."/>
            <person name="Wang Y."/>
            <person name="Huang J."/>
        </authorList>
    </citation>
    <scope>NUCLEOTIDE SEQUENCE [LARGE SCALE GENOMIC DNA]</scope>
    <source>
        <strain evidence="2 5">20160303005-1</strain>
    </source>
</reference>
<proteinExistence type="predicted"/>
<evidence type="ECO:0000313" key="2">
    <source>
        <dbReference type="EMBL" id="QHH09421.1"/>
    </source>
</evidence>
<dbReference type="EMBL" id="DACQKT010000006">
    <property type="protein sequence ID" value="HAS6678151.1"/>
    <property type="molecule type" value="Genomic_DNA"/>
</dbReference>
<reference evidence="3 4" key="3">
    <citation type="submission" date="2019-08" db="EMBL/GenBank/DDBJ databases">
        <title>Emerging of two pre-pandemic pathogenic O4:KUT lineages of Vibrio parahaemolyticus in coastal eastern China.</title>
        <authorList>
            <person name="Yu H."/>
        </authorList>
    </citation>
    <scope>NUCLEOTIDE SEQUENCE [LARGE SCALE GENOMIC DNA]</scope>
    <source>
        <strain evidence="3 4">HZ17-383</strain>
    </source>
</reference>
<evidence type="ECO:0000313" key="1">
    <source>
        <dbReference type="EMBL" id="HAS6678151.1"/>
    </source>
</evidence>
<gene>
    <name evidence="2" type="ORF">EHC69_08525</name>
    <name evidence="3" type="ORF">FVP01_09225</name>
    <name evidence="1" type="ORF">I7278_15145</name>
</gene>
<reference evidence="1" key="4">
    <citation type="submission" date="2019-12" db="EMBL/GenBank/DDBJ databases">
        <authorList>
            <consortium name="NCBI Pathogen Detection Project"/>
        </authorList>
    </citation>
    <scope>NUCLEOTIDE SEQUENCE</scope>
    <source>
        <strain evidence="1">1930</strain>
    </source>
</reference>
<dbReference type="Proteomes" id="UP000464718">
    <property type="component" value="Chromosome i"/>
</dbReference>
<evidence type="ECO:0000313" key="4">
    <source>
        <dbReference type="Proteomes" id="UP000321504"/>
    </source>
</evidence>
<reference evidence="1" key="1">
    <citation type="journal article" date="2018" name="Genome Biol.">
        <title>SKESA: strategic k-mer extension for scrupulous assemblies.</title>
        <authorList>
            <person name="Souvorov A."/>
            <person name="Agarwala R."/>
            <person name="Lipman D.J."/>
        </authorList>
    </citation>
    <scope>NUCLEOTIDE SEQUENCE</scope>
    <source>
        <strain evidence="1">1930</strain>
    </source>
</reference>
<dbReference type="Proteomes" id="UP000856022">
    <property type="component" value="Unassembled WGS sequence"/>
</dbReference>
<dbReference type="EMBL" id="CP034298">
    <property type="protein sequence ID" value="QHH09421.1"/>
    <property type="molecule type" value="Genomic_DNA"/>
</dbReference>
<dbReference type="Proteomes" id="UP000321504">
    <property type="component" value="Unassembled WGS sequence"/>
</dbReference>
<dbReference type="AlphaFoldDB" id="A0A2R9VRW0"/>
<evidence type="ECO:0000313" key="5">
    <source>
        <dbReference type="Proteomes" id="UP000464718"/>
    </source>
</evidence>
<name>A0A2R9VRW0_VIBPH</name>
<organism evidence="1">
    <name type="scientific">Vibrio parahaemolyticus</name>
    <dbReference type="NCBI Taxonomy" id="670"/>
    <lineage>
        <taxon>Bacteria</taxon>
        <taxon>Pseudomonadati</taxon>
        <taxon>Pseudomonadota</taxon>
        <taxon>Gammaproteobacteria</taxon>
        <taxon>Vibrionales</taxon>
        <taxon>Vibrionaceae</taxon>
        <taxon>Vibrio</taxon>
    </lineage>
</organism>
<accession>A0A2R9VRW0</accession>
<dbReference type="EMBL" id="VRMQ01000002">
    <property type="protein sequence ID" value="TXN16137.1"/>
    <property type="molecule type" value="Genomic_DNA"/>
</dbReference>